<dbReference type="InterPro" id="IPR045584">
    <property type="entry name" value="Pilin-like"/>
</dbReference>
<accession>A0ABS3LNV4</accession>
<comment type="caution">
    <text evidence="2">The sequence shown here is derived from an EMBL/GenBank/DDBJ whole genome shotgun (WGS) entry which is preliminary data.</text>
</comment>
<dbReference type="Gene3D" id="3.30.1690.10">
    <property type="entry name" value="TcpA-like pilin"/>
    <property type="match status" value="1"/>
</dbReference>
<evidence type="ECO:0000313" key="3">
    <source>
        <dbReference type="Proteomes" id="UP000664399"/>
    </source>
</evidence>
<evidence type="ECO:0000313" key="2">
    <source>
        <dbReference type="EMBL" id="MBO1329049.1"/>
    </source>
</evidence>
<dbReference type="EMBL" id="JAFVMG010000013">
    <property type="protein sequence ID" value="MBO1329049.1"/>
    <property type="molecule type" value="Genomic_DNA"/>
</dbReference>
<feature type="domain" description="Type 4 secretion system PilS N-terminal" evidence="1">
    <location>
        <begin position="49"/>
        <end position="164"/>
    </location>
</feature>
<keyword evidence="3" id="KW-1185">Reference proteome</keyword>
<evidence type="ECO:0000259" key="1">
    <source>
        <dbReference type="Pfam" id="PF08805"/>
    </source>
</evidence>
<dbReference type="Pfam" id="PF08805">
    <property type="entry name" value="PilS"/>
    <property type="match status" value="1"/>
</dbReference>
<dbReference type="InterPro" id="IPR014911">
    <property type="entry name" value="PilS_N"/>
</dbReference>
<protein>
    <recommendedName>
        <fullName evidence="1">Type 4 secretion system PilS N-terminal domain-containing protein</fullName>
    </recommendedName>
</protein>
<gene>
    <name evidence="2" type="ORF">J2D75_11265</name>
</gene>
<dbReference type="RefSeq" id="WP_207854924.1">
    <property type="nucleotide sequence ID" value="NZ_JAFVMG010000013.1"/>
</dbReference>
<dbReference type="SUPFAM" id="SSF54523">
    <property type="entry name" value="Pili subunits"/>
    <property type="match status" value="1"/>
</dbReference>
<name>A0ABS3LNV4_9PROT</name>
<sequence>MKDLIGFVVVTVLSLLGIAGVVTGARAGINAYNVYEASSIEAEMSSNILTYLKLNGSTNASGLSNSAAINANLVPDNLPVSGTTLKGPWNGSTVTLSSLSSGGFQSTWAGVGAAGCAKFAASQHPSGGLTVNGVRITIAASNDNSLGIASACNAASGNTATIVFMYPL</sequence>
<organism evidence="2 3">
    <name type="scientific">Acetobacter suratthaniensis</name>
    <dbReference type="NCBI Taxonomy" id="1502841"/>
    <lineage>
        <taxon>Bacteria</taxon>
        <taxon>Pseudomonadati</taxon>
        <taxon>Pseudomonadota</taxon>
        <taxon>Alphaproteobacteria</taxon>
        <taxon>Acetobacterales</taxon>
        <taxon>Acetobacteraceae</taxon>
        <taxon>Acetobacter</taxon>
    </lineage>
</organism>
<reference evidence="2 3" key="1">
    <citation type="submission" date="2021-03" db="EMBL/GenBank/DDBJ databases">
        <title>The complete genome sequence of Acetobacter suratthaniensis TBRC 1719.</title>
        <authorList>
            <person name="Charoenyingcharoen P."/>
            <person name="Yukphan P."/>
        </authorList>
    </citation>
    <scope>NUCLEOTIDE SEQUENCE [LARGE SCALE GENOMIC DNA]</scope>
    <source>
        <strain evidence="2 3">TBRC 1719</strain>
    </source>
</reference>
<proteinExistence type="predicted"/>
<dbReference type="Proteomes" id="UP000664399">
    <property type="component" value="Unassembled WGS sequence"/>
</dbReference>